<dbReference type="AlphaFoldDB" id="A0AAW1LC41"/>
<feature type="region of interest" description="Disordered" evidence="1">
    <location>
        <begin position="1"/>
        <end position="26"/>
    </location>
</feature>
<dbReference type="EMBL" id="JASPKY010000131">
    <property type="protein sequence ID" value="KAK9731523.1"/>
    <property type="molecule type" value="Genomic_DNA"/>
</dbReference>
<feature type="compositionally biased region" description="Basic and acidic residues" evidence="1">
    <location>
        <begin position="9"/>
        <end position="26"/>
    </location>
</feature>
<reference evidence="2 3" key="1">
    <citation type="journal article" date="2024" name="BMC Genomics">
        <title>De novo assembly and annotation of Popillia japonica's genome with initial clues to its potential as an invasive pest.</title>
        <authorList>
            <person name="Cucini C."/>
            <person name="Boschi S."/>
            <person name="Funari R."/>
            <person name="Cardaioli E."/>
            <person name="Iannotti N."/>
            <person name="Marturano G."/>
            <person name="Paoli F."/>
            <person name="Bruttini M."/>
            <person name="Carapelli A."/>
            <person name="Frati F."/>
            <person name="Nardi F."/>
        </authorList>
    </citation>
    <scope>NUCLEOTIDE SEQUENCE [LARGE SCALE GENOMIC DNA]</scope>
    <source>
        <strain evidence="2">DMR45628</strain>
    </source>
</reference>
<evidence type="ECO:0000313" key="3">
    <source>
        <dbReference type="Proteomes" id="UP001458880"/>
    </source>
</evidence>
<proteinExistence type="predicted"/>
<keyword evidence="3" id="KW-1185">Reference proteome</keyword>
<sequence length="76" mass="9316">MEDFNTIQDKLERLDESELDTNEREEFEDKYKLERLDESELDTNEREEFEDKYFDFIAPFQNIYYYSARGAKPGKK</sequence>
<evidence type="ECO:0000256" key="1">
    <source>
        <dbReference type="SAM" id="MobiDB-lite"/>
    </source>
</evidence>
<name>A0AAW1LC41_POPJA</name>
<organism evidence="2 3">
    <name type="scientific">Popillia japonica</name>
    <name type="common">Japanese beetle</name>
    <dbReference type="NCBI Taxonomy" id="7064"/>
    <lineage>
        <taxon>Eukaryota</taxon>
        <taxon>Metazoa</taxon>
        <taxon>Ecdysozoa</taxon>
        <taxon>Arthropoda</taxon>
        <taxon>Hexapoda</taxon>
        <taxon>Insecta</taxon>
        <taxon>Pterygota</taxon>
        <taxon>Neoptera</taxon>
        <taxon>Endopterygota</taxon>
        <taxon>Coleoptera</taxon>
        <taxon>Polyphaga</taxon>
        <taxon>Scarabaeiformia</taxon>
        <taxon>Scarabaeidae</taxon>
        <taxon>Rutelinae</taxon>
        <taxon>Popillia</taxon>
    </lineage>
</organism>
<dbReference type="Proteomes" id="UP001458880">
    <property type="component" value="Unassembled WGS sequence"/>
</dbReference>
<gene>
    <name evidence="2" type="ORF">QE152_g13623</name>
</gene>
<evidence type="ECO:0000313" key="2">
    <source>
        <dbReference type="EMBL" id="KAK9731523.1"/>
    </source>
</evidence>
<accession>A0AAW1LC41</accession>
<comment type="caution">
    <text evidence="2">The sequence shown here is derived from an EMBL/GenBank/DDBJ whole genome shotgun (WGS) entry which is preliminary data.</text>
</comment>
<protein>
    <submittedName>
        <fullName evidence="2">Uncharacterized protein</fullName>
    </submittedName>
</protein>